<keyword evidence="2" id="KW-0472">Membrane</keyword>
<evidence type="ECO:0000256" key="2">
    <source>
        <dbReference type="SAM" id="Phobius"/>
    </source>
</evidence>
<dbReference type="EMBL" id="WSZM01000041">
    <property type="protein sequence ID" value="KAF4045686.1"/>
    <property type="molecule type" value="Genomic_DNA"/>
</dbReference>
<gene>
    <name evidence="3" type="ORF">GN244_ATG01857</name>
</gene>
<dbReference type="Proteomes" id="UP000602510">
    <property type="component" value="Unassembled WGS sequence"/>
</dbReference>
<proteinExistence type="inferred from homology"/>
<keyword evidence="2" id="KW-1133">Transmembrane helix</keyword>
<evidence type="ECO:0000313" key="3">
    <source>
        <dbReference type="EMBL" id="KAF4045686.1"/>
    </source>
</evidence>
<keyword evidence="4" id="KW-1185">Reference proteome</keyword>
<dbReference type="InterPro" id="IPR052086">
    <property type="entry name" value="Mannan_Polymerase_Subunit"/>
</dbReference>
<dbReference type="Gene3D" id="3.90.550.10">
    <property type="entry name" value="Spore Coat Polysaccharide Biosynthesis Protein SpsA, Chain A"/>
    <property type="match status" value="1"/>
</dbReference>
<organism evidence="3 4">
    <name type="scientific">Phytophthora infestans</name>
    <name type="common">Potato late blight agent</name>
    <name type="synonym">Botrytis infestans</name>
    <dbReference type="NCBI Taxonomy" id="4787"/>
    <lineage>
        <taxon>Eukaryota</taxon>
        <taxon>Sar</taxon>
        <taxon>Stramenopiles</taxon>
        <taxon>Oomycota</taxon>
        <taxon>Peronosporomycetes</taxon>
        <taxon>Peronosporales</taxon>
        <taxon>Peronosporaceae</taxon>
        <taxon>Phytophthora</taxon>
    </lineage>
</organism>
<dbReference type="PANTHER" id="PTHR43083:SF6">
    <property type="entry name" value="MANNAN POLYMERASE COMPLEXES SUBUNIT MNN9"/>
    <property type="match status" value="1"/>
</dbReference>
<evidence type="ECO:0000313" key="4">
    <source>
        <dbReference type="Proteomes" id="UP000602510"/>
    </source>
</evidence>
<evidence type="ECO:0000256" key="1">
    <source>
        <dbReference type="ARBA" id="ARBA00037964"/>
    </source>
</evidence>
<dbReference type="AlphaFoldDB" id="A0A833TS51"/>
<feature type="transmembrane region" description="Helical" evidence="2">
    <location>
        <begin position="62"/>
        <end position="81"/>
    </location>
</feature>
<sequence length="416" mass="47147">MTHLGTISTGPRMTRGMIHPITPDQVAEKASRHFSSGREMFEALSRRFLRWQLEVAKGGRRALVCGIFAVLVLVSTALWVLSRRDSAVTSVLHPSTPFQALLNANVKFATTVTKNINVVESEDIFPQYGDNSLPGRHFRLENAKLLSQSSNKNVDSVLFMVVLKDAESWGQGRGAQDFMELLGSFDYPKEKMSVTVLTSSASEFGVMKNHFKDQIEWYSRLSVLFRDDFALPNVVTRENRHDHDVQRNRRRVIARYRNFALQATMELWHQHVVWLDADVHKIPSGLLKRMIRSGLDIVEPMCVRMKASGKDWYEYDLNAWVGQRKVRRSARDSNFVPGDSSVQRMRQFHGKEETFVPLDSVGGTMLYVKADIHRQGVLFPVHHLIGSEWASEGYDGIETEDCATSRTSWGSSAGDA</sequence>
<dbReference type="Pfam" id="PF03452">
    <property type="entry name" value="Anp1"/>
    <property type="match status" value="1"/>
</dbReference>
<name>A0A833TS51_PHYIN</name>
<dbReference type="PANTHER" id="PTHR43083">
    <property type="entry name" value="MANNAN POLYMERASE II"/>
    <property type="match status" value="1"/>
</dbReference>
<keyword evidence="2" id="KW-0812">Transmembrane</keyword>
<reference evidence="3" key="1">
    <citation type="submission" date="2020-04" db="EMBL/GenBank/DDBJ databases">
        <title>Hybrid Assembly of Korean Phytophthora infestans isolates.</title>
        <authorList>
            <person name="Prokchorchik M."/>
            <person name="Lee Y."/>
            <person name="Seo J."/>
            <person name="Cho J.-H."/>
            <person name="Park Y.-E."/>
            <person name="Jang D.-C."/>
            <person name="Im J.-S."/>
            <person name="Choi J.-G."/>
            <person name="Park H.-J."/>
            <person name="Lee G.-B."/>
            <person name="Lee Y.-G."/>
            <person name="Hong S.-Y."/>
            <person name="Cho K."/>
            <person name="Sohn K.H."/>
        </authorList>
    </citation>
    <scope>NUCLEOTIDE SEQUENCE</scope>
    <source>
        <strain evidence="3">KR_1_A1</strain>
    </source>
</reference>
<comment type="similarity">
    <text evidence="1">Belongs to the ANP1/MMN9/VAN1 family.</text>
</comment>
<protein>
    <submittedName>
        <fullName evidence="3">Anp1</fullName>
    </submittedName>
</protein>
<comment type="caution">
    <text evidence="3">The sequence shown here is derived from an EMBL/GenBank/DDBJ whole genome shotgun (WGS) entry which is preliminary data.</text>
</comment>
<dbReference type="InterPro" id="IPR029044">
    <property type="entry name" value="Nucleotide-diphossugar_trans"/>
</dbReference>
<accession>A0A833TS51</accession>